<dbReference type="RefSeq" id="YP_024818.1">
    <property type="nucleotide sequence ID" value="NC_005885.1"/>
</dbReference>
<proteinExistence type="predicted"/>
<evidence type="ECO:0000313" key="2">
    <source>
        <dbReference type="EMBL" id="AAT36780.1"/>
    </source>
</evidence>
<dbReference type="Proteomes" id="UP000001245">
    <property type="component" value="Segment"/>
</dbReference>
<protein>
    <submittedName>
        <fullName evidence="2">Pas32</fullName>
    </submittedName>
</protein>
<dbReference type="GeneID" id="2846133"/>
<keyword evidence="3" id="KW-1185">Reference proteome</keyword>
<sequence length="106" mass="11312">MPLEPNPQPIEAWPRQVNISAPGVSISVQIQNDGSGTATPQALDAMLQDLIDFLQDWPGKIPGSNVTGSRYDTLLYLISPTNPEPLPDPPEEEPEGMAGPEPAPEG</sequence>
<accession>Q6J7Z9</accession>
<reference evidence="2 3" key="1">
    <citation type="journal article" date="2004" name="Virus Genes">
        <title>The genome of phiAsp2, an actinoplanes infecting phage.</title>
        <authorList>
            <person name="Jarling M."/>
            <person name="Bartkowiak K."/>
            <person name="Pape H."/>
            <person name="Meinhardt F."/>
        </authorList>
    </citation>
    <scope>NUCLEOTIDE SEQUENCE</scope>
</reference>
<dbReference type="EMBL" id="AY576796">
    <property type="protein sequence ID" value="AAT36780.1"/>
    <property type="molecule type" value="Genomic_DNA"/>
</dbReference>
<evidence type="ECO:0000313" key="3">
    <source>
        <dbReference type="Proteomes" id="UP000001245"/>
    </source>
</evidence>
<organism evidence="2 3">
    <name type="scientific">Actinoplanes phage phiAsp2</name>
    <dbReference type="NCBI Taxonomy" id="279303"/>
    <lineage>
        <taxon>Viruses</taxon>
        <taxon>Duplodnaviria</taxon>
        <taxon>Heunggongvirae</taxon>
        <taxon>Uroviricota</taxon>
        <taxon>Caudoviricetes</taxon>
        <taxon>Aspduovirus</taxon>
        <taxon>Aspduovirus Asp2</taxon>
    </lineage>
</organism>
<dbReference type="KEGG" id="vg:2846133"/>
<evidence type="ECO:0000256" key="1">
    <source>
        <dbReference type="SAM" id="MobiDB-lite"/>
    </source>
</evidence>
<name>Q6J7Z9_9CAUD</name>
<gene>
    <name evidence="2" type="primary">pas32</name>
</gene>
<feature type="region of interest" description="Disordered" evidence="1">
    <location>
        <begin position="79"/>
        <end position="106"/>
    </location>
</feature>